<organism evidence="1">
    <name type="scientific">Rhizophora mucronata</name>
    <name type="common">Asiatic mangrove</name>
    <dbReference type="NCBI Taxonomy" id="61149"/>
    <lineage>
        <taxon>Eukaryota</taxon>
        <taxon>Viridiplantae</taxon>
        <taxon>Streptophyta</taxon>
        <taxon>Embryophyta</taxon>
        <taxon>Tracheophyta</taxon>
        <taxon>Spermatophyta</taxon>
        <taxon>Magnoliopsida</taxon>
        <taxon>eudicotyledons</taxon>
        <taxon>Gunneridae</taxon>
        <taxon>Pentapetalae</taxon>
        <taxon>rosids</taxon>
        <taxon>fabids</taxon>
        <taxon>Malpighiales</taxon>
        <taxon>Rhizophoraceae</taxon>
        <taxon>Rhizophora</taxon>
    </lineage>
</organism>
<evidence type="ECO:0000313" key="1">
    <source>
        <dbReference type="EMBL" id="MBX72230.1"/>
    </source>
</evidence>
<protein>
    <submittedName>
        <fullName evidence="1">Uncharacterized protein</fullName>
    </submittedName>
</protein>
<proteinExistence type="predicted"/>
<reference evidence="1" key="1">
    <citation type="submission" date="2018-02" db="EMBL/GenBank/DDBJ databases">
        <title>Rhizophora mucronata_Transcriptome.</title>
        <authorList>
            <person name="Meera S.P."/>
            <person name="Sreeshan A."/>
            <person name="Augustine A."/>
        </authorList>
    </citation>
    <scope>NUCLEOTIDE SEQUENCE</scope>
    <source>
        <tissue evidence="1">Leaf</tissue>
    </source>
</reference>
<dbReference type="EMBL" id="GGEC01091746">
    <property type="protein sequence ID" value="MBX72230.1"/>
    <property type="molecule type" value="Transcribed_RNA"/>
</dbReference>
<accession>A0A2P2QZ17</accession>
<dbReference type="AlphaFoldDB" id="A0A2P2QZ17"/>
<sequence>MRPVLGQMTRQQSRSPLGL</sequence>
<name>A0A2P2QZ17_RHIMU</name>